<dbReference type="GO" id="GO:0005634">
    <property type="term" value="C:nucleus"/>
    <property type="evidence" value="ECO:0007669"/>
    <property type="project" value="UniProtKB-SubCell"/>
</dbReference>
<sequence length="586" mass="63267">MAEPEGESGHNNLLSLKWNNHLSNFKLIIASLQEKSALSDATLACEGQLFPVHKLVLSTCSEFFGRVFSSTPCKHPVIVLHDLQPQHLHYLLSYMYAGEVNVPQSQLPTLIRAAETLQIKGLAAPDEEPVQGTLPGFDNNLSRSEEKTRDMYNNKSTYKSPKKRLRLSGDGDGSSYQNSVTMDRLASKELSGSNKCRSNKRARRRTSPDRRIDTSVCGSDDVDGKSTDDNNYVELDDGGEEADISIKEEETFAPDVGRSDNSMESQNADPEAVKTEDDGVDDISESIPLQQDNGIDWATAGGVAAALPTIPWMPFSSTTAPGTSSQNREELSIEGDGDDDDGTYTVQDNNNSDDADGTSQPQDMTPEEPNLHYNTELTFTSPLNASDLSGVPITIRPSSNGLSALRNSGSTIGSLSPSSLLQQQSSNSLQSTDDPQLLTFVRSVGNVDGSDYSNSQLLSAEHLMCPPQTPLVVGRPRTNTGRRPPGCSPGGGPITDENRGRSHSGSSGVAGMGGAVLMLHDCPVCPKMFQSRADMVRHLRTHTGERPFKCPHCDYSAALKGNLKSHILSRHTPVKGSVLQNIALPQ</sequence>
<dbReference type="InterPro" id="IPR000210">
    <property type="entry name" value="BTB/POZ_dom"/>
</dbReference>
<feature type="domain" description="C2H2-type" evidence="18">
    <location>
        <begin position="520"/>
        <end position="547"/>
    </location>
</feature>
<dbReference type="Gene3D" id="3.30.160.60">
    <property type="entry name" value="Classic Zinc Finger"/>
    <property type="match status" value="2"/>
</dbReference>
<dbReference type="GO" id="GO:0045476">
    <property type="term" value="P:nurse cell apoptotic process"/>
    <property type="evidence" value="ECO:0007669"/>
    <property type="project" value="UniProtKB-ARBA"/>
</dbReference>
<feature type="region of interest" description="Disordered" evidence="16">
    <location>
        <begin position="469"/>
        <end position="509"/>
    </location>
</feature>
<dbReference type="EMBL" id="IACF01004337">
    <property type="protein sequence ID" value="LAB69931.1"/>
    <property type="molecule type" value="mRNA"/>
</dbReference>
<keyword evidence="5" id="KW-0677">Repeat</keyword>
<dbReference type="Pfam" id="PF00096">
    <property type="entry name" value="zf-C2H2"/>
    <property type="match status" value="1"/>
</dbReference>
<dbReference type="GO" id="GO:0035167">
    <property type="term" value="P:larval lymph gland hemopoiesis"/>
    <property type="evidence" value="ECO:0007669"/>
    <property type="project" value="UniProtKB-ARBA"/>
</dbReference>
<dbReference type="GO" id="GO:0045467">
    <property type="term" value="P:R7 cell development"/>
    <property type="evidence" value="ECO:0007669"/>
    <property type="project" value="UniProtKB-ARBA"/>
</dbReference>
<feature type="compositionally biased region" description="Basic and acidic residues" evidence="16">
    <location>
        <begin position="143"/>
        <end position="152"/>
    </location>
</feature>
<dbReference type="SUPFAM" id="SSF54695">
    <property type="entry name" value="POZ domain"/>
    <property type="match status" value="1"/>
</dbReference>
<feature type="compositionally biased region" description="Polar residues" evidence="16">
    <location>
        <begin position="315"/>
        <end position="326"/>
    </location>
</feature>
<dbReference type="PANTHER" id="PTHR23110:SF111">
    <property type="entry name" value="LONGITUDINALS LACKING PROTEIN, ISOFORMS F_I_K_T"/>
    <property type="match status" value="1"/>
</dbReference>
<keyword evidence="7" id="KW-0221">Differentiation</keyword>
<evidence type="ECO:0000256" key="14">
    <source>
        <dbReference type="ARBA" id="ARBA00037382"/>
    </source>
</evidence>
<dbReference type="PROSITE" id="PS50157">
    <property type="entry name" value="ZINC_FINGER_C2H2_2"/>
    <property type="match status" value="2"/>
</dbReference>
<proteinExistence type="evidence at transcript level"/>
<reference evidence="20" key="1">
    <citation type="submission" date="2017-11" db="EMBL/GenBank/DDBJ databases">
        <title>The sensing device of the deep-sea amphipod.</title>
        <authorList>
            <person name="Kobayashi H."/>
            <person name="Nagahama T."/>
            <person name="Arai W."/>
            <person name="Sasagawa Y."/>
            <person name="Umeda M."/>
            <person name="Hayashi T."/>
            <person name="Nikaido I."/>
            <person name="Watanabe H."/>
            <person name="Oguri K."/>
            <person name="Kitazato H."/>
            <person name="Fujioka K."/>
            <person name="Kido Y."/>
            <person name="Takami H."/>
        </authorList>
    </citation>
    <scope>NUCLEOTIDE SEQUENCE</scope>
    <source>
        <tissue evidence="20">Whole body</tissue>
    </source>
</reference>
<evidence type="ECO:0000256" key="16">
    <source>
        <dbReference type="SAM" id="MobiDB-lite"/>
    </source>
</evidence>
<keyword evidence="11" id="KW-0238">DNA-binding</keyword>
<keyword evidence="3" id="KW-0217">Developmental protein</keyword>
<keyword evidence="12" id="KW-0804">Transcription</keyword>
<dbReference type="GO" id="GO:0008406">
    <property type="term" value="P:gonad development"/>
    <property type="evidence" value="ECO:0007669"/>
    <property type="project" value="UniProtKB-ARBA"/>
</dbReference>
<dbReference type="InterPro" id="IPR011333">
    <property type="entry name" value="SKP1/BTB/POZ_sf"/>
</dbReference>
<feature type="region of interest" description="Disordered" evidence="16">
    <location>
        <begin position="409"/>
        <end position="434"/>
    </location>
</feature>
<organism evidence="19">
    <name type="scientific">Hirondellea gigas</name>
    <dbReference type="NCBI Taxonomy" id="1518452"/>
    <lineage>
        <taxon>Eukaryota</taxon>
        <taxon>Metazoa</taxon>
        <taxon>Ecdysozoa</taxon>
        <taxon>Arthropoda</taxon>
        <taxon>Crustacea</taxon>
        <taxon>Multicrustacea</taxon>
        <taxon>Malacostraca</taxon>
        <taxon>Eumalacostraca</taxon>
        <taxon>Peracarida</taxon>
        <taxon>Amphipoda</taxon>
        <taxon>Amphilochidea</taxon>
        <taxon>Lysianassida</taxon>
        <taxon>Lysianassidira</taxon>
        <taxon>Lysianassoidea</taxon>
        <taxon>Lysianassidae</taxon>
        <taxon>Hirondellea</taxon>
    </lineage>
</organism>
<feature type="compositionally biased region" description="Low complexity" evidence="16">
    <location>
        <begin position="409"/>
        <end position="431"/>
    </location>
</feature>
<dbReference type="SUPFAM" id="SSF57667">
    <property type="entry name" value="beta-beta-alpha zinc fingers"/>
    <property type="match status" value="1"/>
</dbReference>
<evidence type="ECO:0000256" key="15">
    <source>
        <dbReference type="PROSITE-ProRule" id="PRU00042"/>
    </source>
</evidence>
<feature type="region of interest" description="Disordered" evidence="16">
    <location>
        <begin position="122"/>
        <end position="280"/>
    </location>
</feature>
<evidence type="ECO:0000313" key="20">
    <source>
        <dbReference type="EMBL" id="LAC23927.1"/>
    </source>
</evidence>
<dbReference type="FunFam" id="3.30.160.60:FF:000145">
    <property type="entry name" value="Zinc finger protein 574"/>
    <property type="match status" value="1"/>
</dbReference>
<keyword evidence="4" id="KW-0479">Metal-binding</keyword>
<feature type="domain" description="BTB" evidence="17">
    <location>
        <begin position="39"/>
        <end position="104"/>
    </location>
</feature>
<dbReference type="Pfam" id="PF00651">
    <property type="entry name" value="BTB"/>
    <property type="match status" value="1"/>
</dbReference>
<keyword evidence="6 15" id="KW-0863">Zinc-finger</keyword>
<dbReference type="CDD" id="cd18315">
    <property type="entry name" value="BTB_POZ_BAB-like"/>
    <property type="match status" value="1"/>
</dbReference>
<dbReference type="GO" id="GO:0048813">
    <property type="term" value="P:dendrite morphogenesis"/>
    <property type="evidence" value="ECO:0007669"/>
    <property type="project" value="UniProtKB-ARBA"/>
</dbReference>
<keyword evidence="10" id="KW-0805">Transcription regulation</keyword>
<evidence type="ECO:0000259" key="17">
    <source>
        <dbReference type="PROSITE" id="PS50097"/>
    </source>
</evidence>
<feature type="compositionally biased region" description="Polar residues" evidence="16">
    <location>
        <begin position="259"/>
        <end position="268"/>
    </location>
</feature>
<feature type="compositionally biased region" description="Acidic residues" evidence="16">
    <location>
        <begin position="234"/>
        <end position="243"/>
    </location>
</feature>
<dbReference type="PROSITE" id="PS00028">
    <property type="entry name" value="ZINC_FINGER_C2H2_1"/>
    <property type="match status" value="1"/>
</dbReference>
<evidence type="ECO:0000256" key="6">
    <source>
        <dbReference type="ARBA" id="ARBA00022771"/>
    </source>
</evidence>
<dbReference type="PANTHER" id="PTHR23110">
    <property type="entry name" value="BTB DOMAIN TRANSCRIPTION FACTOR"/>
    <property type="match status" value="1"/>
</dbReference>
<evidence type="ECO:0000256" key="5">
    <source>
        <dbReference type="ARBA" id="ARBA00022737"/>
    </source>
</evidence>
<reference evidence="19" key="2">
    <citation type="journal article" date="2018" name="Biosci. Biotechnol. Biochem.">
        <title>Polysaccharide hydrolase of the hadal zone amphipods Hirondellea gigas.</title>
        <authorList>
            <person name="Kobayashi H."/>
            <person name="Nagahama T."/>
            <person name="Arai W."/>
            <person name="Sasagawa Y."/>
            <person name="Umeda M."/>
            <person name="Hayashi T."/>
            <person name="Nikaido I."/>
            <person name="Watanabe H."/>
            <person name="Oguri K."/>
            <person name="Kitazato H."/>
            <person name="Fujioka K."/>
            <person name="Kido Y."/>
            <person name="Takami H."/>
        </authorList>
    </citation>
    <scope>NUCLEOTIDE SEQUENCE</scope>
    <source>
        <tissue evidence="19">Whole body</tissue>
    </source>
</reference>
<evidence type="ECO:0000256" key="4">
    <source>
        <dbReference type="ARBA" id="ARBA00022723"/>
    </source>
</evidence>
<dbReference type="PROSITE" id="PS50097">
    <property type="entry name" value="BTB"/>
    <property type="match status" value="1"/>
</dbReference>
<feature type="domain" description="C2H2-type" evidence="18">
    <location>
        <begin position="548"/>
        <end position="576"/>
    </location>
</feature>
<evidence type="ECO:0000256" key="7">
    <source>
        <dbReference type="ARBA" id="ARBA00022782"/>
    </source>
</evidence>
<dbReference type="FunFam" id="3.30.160.60:FF:000075">
    <property type="entry name" value="Putative zinc finger protein 536"/>
    <property type="match status" value="1"/>
</dbReference>
<dbReference type="InterPro" id="IPR013087">
    <property type="entry name" value="Znf_C2H2_type"/>
</dbReference>
<evidence type="ECO:0000256" key="1">
    <source>
        <dbReference type="ARBA" id="ARBA00004123"/>
    </source>
</evidence>
<dbReference type="GO" id="GO:0007464">
    <property type="term" value="P:R3/R4 cell fate commitment"/>
    <property type="evidence" value="ECO:0007669"/>
    <property type="project" value="UniProtKB-ARBA"/>
</dbReference>
<evidence type="ECO:0000256" key="2">
    <source>
        <dbReference type="ARBA" id="ARBA00006991"/>
    </source>
</evidence>
<keyword evidence="9" id="KW-0524">Neurogenesis</keyword>
<comment type="similarity">
    <text evidence="2">Belongs to the krueppel C2H2-type zinc-finger protein family.</text>
</comment>
<evidence type="ECO:0000313" key="19">
    <source>
        <dbReference type="EMBL" id="LAB69931.1"/>
    </source>
</evidence>
<name>A0A2P2I7E8_9CRUS</name>
<evidence type="ECO:0000256" key="3">
    <source>
        <dbReference type="ARBA" id="ARBA00022473"/>
    </source>
</evidence>
<dbReference type="GO" id="GO:0003677">
    <property type="term" value="F:DNA binding"/>
    <property type="evidence" value="ECO:0007669"/>
    <property type="project" value="UniProtKB-KW"/>
</dbReference>
<dbReference type="GO" id="GO:0008270">
    <property type="term" value="F:zinc ion binding"/>
    <property type="evidence" value="ECO:0007669"/>
    <property type="project" value="UniProtKB-KW"/>
</dbReference>
<evidence type="ECO:0000256" key="10">
    <source>
        <dbReference type="ARBA" id="ARBA00023015"/>
    </source>
</evidence>
<evidence type="ECO:0000256" key="8">
    <source>
        <dbReference type="ARBA" id="ARBA00022833"/>
    </source>
</evidence>
<dbReference type="GO" id="GO:0007526">
    <property type="term" value="P:larval somatic muscle development"/>
    <property type="evidence" value="ECO:0007669"/>
    <property type="project" value="UniProtKB-ARBA"/>
</dbReference>
<keyword evidence="8" id="KW-0862">Zinc</keyword>
<dbReference type="EMBL" id="IACT01004747">
    <property type="protein sequence ID" value="LAC23927.1"/>
    <property type="molecule type" value="mRNA"/>
</dbReference>
<evidence type="ECO:0000259" key="18">
    <source>
        <dbReference type="PROSITE" id="PS50157"/>
    </source>
</evidence>
<accession>A0A2P2I7E8</accession>
<dbReference type="InterPro" id="IPR051095">
    <property type="entry name" value="Dros_DevTransReg"/>
</dbReference>
<dbReference type="SMART" id="SM00355">
    <property type="entry name" value="ZnF_C2H2"/>
    <property type="match status" value="2"/>
</dbReference>
<feature type="compositionally biased region" description="Low complexity" evidence="16">
    <location>
        <begin position="474"/>
        <end position="485"/>
    </location>
</feature>
<comment type="subcellular location">
    <subcellularLocation>
        <location evidence="1">Nucleus</location>
    </subcellularLocation>
</comment>
<dbReference type="SMART" id="SM00225">
    <property type="entry name" value="BTB"/>
    <property type="match status" value="1"/>
</dbReference>
<keyword evidence="13" id="KW-0539">Nucleus</keyword>
<feature type="region of interest" description="Disordered" evidence="16">
    <location>
        <begin position="315"/>
        <end position="370"/>
    </location>
</feature>
<dbReference type="GO" id="GO:0006357">
    <property type="term" value="P:regulation of transcription by RNA polymerase II"/>
    <property type="evidence" value="ECO:0007669"/>
    <property type="project" value="TreeGrafter"/>
</dbReference>
<dbReference type="AlphaFoldDB" id="A0A2P2I7E8"/>
<dbReference type="InterPro" id="IPR036236">
    <property type="entry name" value="Znf_C2H2_sf"/>
</dbReference>
<evidence type="ECO:0000256" key="11">
    <source>
        <dbReference type="ARBA" id="ARBA00023125"/>
    </source>
</evidence>
<dbReference type="GO" id="GO:0016199">
    <property type="term" value="P:axon midline choice point recognition"/>
    <property type="evidence" value="ECO:0007669"/>
    <property type="project" value="UniProtKB-ARBA"/>
</dbReference>
<comment type="function">
    <text evidence="14">Putative transcription factor required for axon growth and guidance in the central and peripheral nervous systems. Repels CNS axons away from the midline by promoting the expression of the midline repellent sli and its receptor robo.</text>
</comment>
<evidence type="ECO:0000256" key="13">
    <source>
        <dbReference type="ARBA" id="ARBA00023242"/>
    </source>
</evidence>
<evidence type="ECO:0000256" key="12">
    <source>
        <dbReference type="ARBA" id="ARBA00023163"/>
    </source>
</evidence>
<protein>
    <submittedName>
        <fullName evidence="19 20">Protein abrupt-like</fullName>
    </submittedName>
</protein>
<feature type="compositionally biased region" description="Acidic residues" evidence="16">
    <location>
        <begin position="332"/>
        <end position="342"/>
    </location>
</feature>
<evidence type="ECO:0000256" key="9">
    <source>
        <dbReference type="ARBA" id="ARBA00022902"/>
    </source>
</evidence>
<dbReference type="Gene3D" id="3.30.710.10">
    <property type="entry name" value="Potassium Channel Kv1.1, Chain A"/>
    <property type="match status" value="1"/>
</dbReference>